<feature type="transmembrane region" description="Helical" evidence="1">
    <location>
        <begin position="356"/>
        <end position="380"/>
    </location>
</feature>
<dbReference type="Pfam" id="PF16980">
    <property type="entry name" value="CitMHS_2"/>
    <property type="match status" value="2"/>
</dbReference>
<reference evidence="2" key="1">
    <citation type="submission" date="2018-05" db="EMBL/GenBank/DDBJ databases">
        <authorList>
            <person name="Lanie J.A."/>
            <person name="Ng W.-L."/>
            <person name="Kazmierczak K.M."/>
            <person name="Andrzejewski T.M."/>
            <person name="Davidsen T.M."/>
            <person name="Wayne K.J."/>
            <person name="Tettelin H."/>
            <person name="Glass J.I."/>
            <person name="Rusch D."/>
            <person name="Podicherti R."/>
            <person name="Tsui H.-C.T."/>
            <person name="Winkler M.E."/>
        </authorList>
    </citation>
    <scope>NUCLEOTIDE SEQUENCE</scope>
</reference>
<evidence type="ECO:0008006" key="3">
    <source>
        <dbReference type="Google" id="ProtNLM"/>
    </source>
</evidence>
<dbReference type="EMBL" id="UINC01043322">
    <property type="protein sequence ID" value="SVB47192.1"/>
    <property type="molecule type" value="Genomic_DNA"/>
</dbReference>
<feature type="non-terminal residue" evidence="2">
    <location>
        <position position="506"/>
    </location>
</feature>
<dbReference type="InterPro" id="IPR031566">
    <property type="entry name" value="CitMHS_2"/>
</dbReference>
<keyword evidence="1" id="KW-0472">Membrane</keyword>
<keyword evidence="1" id="KW-1133">Transmembrane helix</keyword>
<gene>
    <name evidence="2" type="ORF">METZ01_LOCUS200046</name>
</gene>
<feature type="transmembrane region" description="Helical" evidence="1">
    <location>
        <begin position="255"/>
        <end position="274"/>
    </location>
</feature>
<feature type="transmembrane region" description="Helical" evidence="1">
    <location>
        <begin position="421"/>
        <end position="439"/>
    </location>
</feature>
<protein>
    <recommendedName>
        <fullName evidence="3">Citrate transporter-like domain-containing protein</fullName>
    </recommendedName>
</protein>
<organism evidence="2">
    <name type="scientific">marine metagenome</name>
    <dbReference type="NCBI Taxonomy" id="408172"/>
    <lineage>
        <taxon>unclassified sequences</taxon>
        <taxon>metagenomes</taxon>
        <taxon>ecological metagenomes</taxon>
    </lineage>
</organism>
<evidence type="ECO:0000313" key="2">
    <source>
        <dbReference type="EMBL" id="SVB47192.1"/>
    </source>
</evidence>
<dbReference type="AlphaFoldDB" id="A0A382EA30"/>
<feature type="transmembrane region" description="Helical" evidence="1">
    <location>
        <begin position="42"/>
        <end position="64"/>
    </location>
</feature>
<proteinExistence type="predicted"/>
<feature type="transmembrane region" description="Helical" evidence="1">
    <location>
        <begin position="134"/>
        <end position="157"/>
    </location>
</feature>
<evidence type="ECO:0000256" key="1">
    <source>
        <dbReference type="SAM" id="Phobius"/>
    </source>
</evidence>
<feature type="transmembrane region" description="Helical" evidence="1">
    <location>
        <begin position="212"/>
        <end position="235"/>
    </location>
</feature>
<feature type="transmembrane region" description="Helical" evidence="1">
    <location>
        <begin position="95"/>
        <end position="122"/>
    </location>
</feature>
<accession>A0A382EA30</accession>
<keyword evidence="1" id="KW-0812">Transmembrane</keyword>
<name>A0A382EA30_9ZZZZ</name>
<feature type="transmembrane region" description="Helical" evidence="1">
    <location>
        <begin position="71"/>
        <end position="89"/>
    </location>
</feature>
<sequence>MSWLGLLLLLVGVPDLLGAEAVEAHAEHSHHGVDGSKLSVLWVMPFVGMLLSIALGPLIAAHFWHAHYGKVAAGWIVLFSIPFLVSFKGDAFYEILHIVLLDYVPFIILLAALFTAAGGICLKGSLRGSPAVNTGILAIGTILASWMGTTGAAMLLIRPILRANAWRKHQVHVVVFFIFLVANIGGSLTPLGDPPLFLGFLKGVDFFWTMKLLPVMAPLAIFLLAVFFIFDSLMFKKEGKAPDDGEKVPLKLEGGINFAMVGCIIAAILFSTWLGKNKFTDPTVAEKMAPKIESAEFDMKTAKADLVNYVTENKDAVLDDSNSEYHEKRVAHLHSVSDVNQLRATKTHDETKGLHIYGVAVPFSNLVRDVLLILIALVSLKLTPMYKMEKDDHGHEVPAEGEEESNVRAANGFTWEPILEVAKLFIAIFICMIPALKILQSGVDGSLSSVVLAVQSSTNDPVNMMYFWLTGMLSSFLDNAPTYVVFFNTAGGDPTSLMGPMAKTLL</sequence>
<feature type="transmembrane region" description="Helical" evidence="1">
    <location>
        <begin position="169"/>
        <end position="191"/>
    </location>
</feature>